<dbReference type="CDD" id="cd12148">
    <property type="entry name" value="fungal_TF_MHR"/>
    <property type="match status" value="1"/>
</dbReference>
<organism evidence="9 10">
    <name type="scientific">Trichoderma simmonsii</name>
    <dbReference type="NCBI Taxonomy" id="1491479"/>
    <lineage>
        <taxon>Eukaryota</taxon>
        <taxon>Fungi</taxon>
        <taxon>Dikarya</taxon>
        <taxon>Ascomycota</taxon>
        <taxon>Pezizomycotina</taxon>
        <taxon>Sordariomycetes</taxon>
        <taxon>Hypocreomycetidae</taxon>
        <taxon>Hypocreales</taxon>
        <taxon>Hypocreaceae</taxon>
        <taxon>Trichoderma</taxon>
    </lineage>
</organism>
<dbReference type="InterPro" id="IPR036236">
    <property type="entry name" value="Znf_C2H2_sf"/>
</dbReference>
<evidence type="ECO:0000313" key="10">
    <source>
        <dbReference type="Proteomes" id="UP000826661"/>
    </source>
</evidence>
<dbReference type="AlphaFoldDB" id="A0A8G0PI67"/>
<gene>
    <name evidence="9" type="ORF">H0G86_007282</name>
</gene>
<dbReference type="Gene3D" id="3.30.160.60">
    <property type="entry name" value="Classic Zinc Finger"/>
    <property type="match status" value="2"/>
</dbReference>
<keyword evidence="10" id="KW-1185">Reference proteome</keyword>
<dbReference type="PROSITE" id="PS50157">
    <property type="entry name" value="ZINC_FINGER_C2H2_2"/>
    <property type="match status" value="2"/>
</dbReference>
<evidence type="ECO:0000256" key="4">
    <source>
        <dbReference type="ARBA" id="ARBA00022771"/>
    </source>
</evidence>
<evidence type="ECO:0000256" key="7">
    <source>
        <dbReference type="PROSITE-ProRule" id="PRU00042"/>
    </source>
</evidence>
<dbReference type="Pfam" id="PF00096">
    <property type="entry name" value="zf-C2H2"/>
    <property type="match status" value="2"/>
</dbReference>
<dbReference type="InterPro" id="IPR007219">
    <property type="entry name" value="XnlR_reg_dom"/>
</dbReference>
<keyword evidence="5" id="KW-0862">Zinc</keyword>
<dbReference type="GO" id="GO:0000981">
    <property type="term" value="F:DNA-binding transcription factor activity, RNA polymerase II-specific"/>
    <property type="evidence" value="ECO:0007669"/>
    <property type="project" value="InterPro"/>
</dbReference>
<sequence>MPTASPNLLLQASLFFPSPKTSCTFQGVCKMNDVTTHPAKNILCHRCNRGFSRQEHLQRHERSHTKEKPFKCSRCPKSFTRKDLLTRHSRLTHAAPQNAQPRPEEDLSSTSTLVAYTDISPQGLLHSTEQYTHSQDLATTLAAHSEGGNQFQSDESHQKSVEECSLGFDVDNSLTEINAPAFAQDFASFIDMVRTPGHPFSPAYQPLPVFFPDLNLPLLNGFEDQRVPEDVEGISASVRLAAPQRVTTYQAGEAGCSLSRYGSRLPSLQPEETAEQAGRHSVNHNTGRFVVTNELRQQIIEGISKFPGCFDAEFVLPSRHTLTRLVNGYFKNFHEHYPFLHLPTLCLETLLVELLLALAALGARYTRETEVGAELFHVARAIALERCQRCNTSAEGNVYREEQEWRGPFTPDISNPSSPKNRKTMFVEMTQTVLMLIAIATWYKYEPGATNALSLRSVLHSLVRELEVTQQSDEHWDDWEAWIQFETIKRTQLVVFCFFNIHTILFDLPPMQLASAIRLDLPCSETVWRATDEPLWRDARRTSNIPREDFQGVLAELFASDDQPFDAGSQAPRNLSALGGYGIIHAIIQQIWLTRNARLPSQQRYSRLSAEDMNMFESALKRWARYWERNQESSLNPLSPHGPVTFTSTALLRLAYIRLNLNLGPVRCLDSWDPALVARSIHQSQGVERHPQLTRAALHCAHALSIPVKLGINYVATTQLINWSNQHALCSLECAILLAKWLELITRPDPSPPLTAAEQVVLKFVIELVAETEYKRTVEQITHKKQYLAAKIVRLWARLHRADSVWQVVNVIGESLNIYADLLEP</sequence>
<keyword evidence="3" id="KW-0677">Repeat</keyword>
<dbReference type="Proteomes" id="UP000826661">
    <property type="component" value="Chromosome IV"/>
</dbReference>
<protein>
    <recommendedName>
        <fullName evidence="8">C2H2-type domain-containing protein</fullName>
    </recommendedName>
</protein>
<evidence type="ECO:0000256" key="6">
    <source>
        <dbReference type="ARBA" id="ARBA00023242"/>
    </source>
</evidence>
<evidence type="ECO:0000256" key="3">
    <source>
        <dbReference type="ARBA" id="ARBA00022737"/>
    </source>
</evidence>
<evidence type="ECO:0000259" key="8">
    <source>
        <dbReference type="PROSITE" id="PS50157"/>
    </source>
</evidence>
<name>A0A8G0PI67_9HYPO</name>
<dbReference type="GO" id="GO:0006351">
    <property type="term" value="P:DNA-templated transcription"/>
    <property type="evidence" value="ECO:0007669"/>
    <property type="project" value="InterPro"/>
</dbReference>
<dbReference type="InterPro" id="IPR051059">
    <property type="entry name" value="VerF-like"/>
</dbReference>
<evidence type="ECO:0000256" key="5">
    <source>
        <dbReference type="ARBA" id="ARBA00022833"/>
    </source>
</evidence>
<evidence type="ECO:0000313" key="9">
    <source>
        <dbReference type="EMBL" id="QYT00185.1"/>
    </source>
</evidence>
<evidence type="ECO:0000256" key="1">
    <source>
        <dbReference type="ARBA" id="ARBA00004123"/>
    </source>
</evidence>
<dbReference type="SMART" id="SM00355">
    <property type="entry name" value="ZnF_C2H2"/>
    <property type="match status" value="2"/>
</dbReference>
<proteinExistence type="predicted"/>
<keyword evidence="2" id="KW-0479">Metal-binding</keyword>
<keyword evidence="6" id="KW-0539">Nucleus</keyword>
<evidence type="ECO:0000256" key="2">
    <source>
        <dbReference type="ARBA" id="ARBA00022723"/>
    </source>
</evidence>
<dbReference type="Pfam" id="PF04082">
    <property type="entry name" value="Fungal_trans"/>
    <property type="match status" value="1"/>
</dbReference>
<keyword evidence="4 7" id="KW-0863">Zinc-finger</keyword>
<dbReference type="PANTHER" id="PTHR40626:SF25">
    <property type="entry name" value="TRANSCRIPTION FACTOR, PUTATIVE (AFU_ORTHOLOGUE AFUA_3G02070)-RELATED"/>
    <property type="match status" value="1"/>
</dbReference>
<dbReference type="EMBL" id="CP075867">
    <property type="protein sequence ID" value="QYT00185.1"/>
    <property type="molecule type" value="Genomic_DNA"/>
</dbReference>
<dbReference type="FunFam" id="3.30.160.60:FF:002991">
    <property type="entry name" value="C2H2 transcription factor, putative"/>
    <property type="match status" value="1"/>
</dbReference>
<dbReference type="GO" id="GO:0005634">
    <property type="term" value="C:nucleus"/>
    <property type="evidence" value="ECO:0007669"/>
    <property type="project" value="UniProtKB-SubCell"/>
</dbReference>
<feature type="domain" description="C2H2-type" evidence="8">
    <location>
        <begin position="70"/>
        <end position="98"/>
    </location>
</feature>
<dbReference type="GO" id="GO:0000978">
    <property type="term" value="F:RNA polymerase II cis-regulatory region sequence-specific DNA binding"/>
    <property type="evidence" value="ECO:0007669"/>
    <property type="project" value="InterPro"/>
</dbReference>
<feature type="domain" description="C2H2-type" evidence="8">
    <location>
        <begin position="42"/>
        <end position="69"/>
    </location>
</feature>
<dbReference type="PROSITE" id="PS00028">
    <property type="entry name" value="ZINC_FINGER_C2H2_1"/>
    <property type="match status" value="2"/>
</dbReference>
<comment type="subcellular location">
    <subcellularLocation>
        <location evidence="1">Nucleus</location>
    </subcellularLocation>
</comment>
<dbReference type="GO" id="GO:0008270">
    <property type="term" value="F:zinc ion binding"/>
    <property type="evidence" value="ECO:0007669"/>
    <property type="project" value="UniProtKB-KW"/>
</dbReference>
<reference evidence="9 10" key="1">
    <citation type="journal article" date="2021" name="BMC Genomics">
        <title>Telomere-to-telomere genome assembly of asparaginase-producing Trichoderma simmonsii.</title>
        <authorList>
            <person name="Chung D."/>
            <person name="Kwon Y.M."/>
            <person name="Yang Y."/>
        </authorList>
    </citation>
    <scope>NUCLEOTIDE SEQUENCE [LARGE SCALE GENOMIC DNA]</scope>
    <source>
        <strain evidence="9 10">GH-Sj1</strain>
    </source>
</reference>
<dbReference type="SUPFAM" id="SSF57667">
    <property type="entry name" value="beta-beta-alpha zinc fingers"/>
    <property type="match status" value="1"/>
</dbReference>
<dbReference type="InterPro" id="IPR013087">
    <property type="entry name" value="Znf_C2H2_type"/>
</dbReference>
<dbReference type="PANTHER" id="PTHR40626">
    <property type="entry name" value="MIP31509P"/>
    <property type="match status" value="1"/>
</dbReference>
<accession>A0A8G0PI67</accession>
<dbReference type="GO" id="GO:0000785">
    <property type="term" value="C:chromatin"/>
    <property type="evidence" value="ECO:0007669"/>
    <property type="project" value="TreeGrafter"/>
</dbReference>